<feature type="compositionally biased region" description="Basic and acidic residues" evidence="4">
    <location>
        <begin position="243"/>
        <end position="254"/>
    </location>
</feature>
<dbReference type="InterPro" id="IPR051310">
    <property type="entry name" value="MCP_chemotaxis"/>
</dbReference>
<sequence length="509" mass="53881">MSKAVNQVVKELSEAMMAGKLDVRADLKGLKGDDVETVSLINGMIDALVAPLRLAGGALQEIVHGKLPPFVIDEYQGEFHQIKQDINTLLAILYGIHAEAVHLTDSIGEGKLRTRGNDWDYQGVWKELIAGFNGTLDAVIAPIHEAGEVLERLARYDLKSRMSGKYRGEHAAIRKAMNSTAGALNDAIAQVSEAVGLVSDVERRISSVSSSFAQGASEQSKELGETSVSLAQLSQSATKSAQRSKEANADAKKASDAIRLAKEAMGRMLASMDEISGAAESTASIAGEIDGIAQETGVLAGSTVEKAARMRISAGGFGVVAQEIRKLSRQCSQTANAMKEFEKKLGQEHQEEFGALVASLLQIARFSNLLGVNAAVEAAHVEGAGNEFKAMTDEIHALAVRSADAAKSTGALTRSSQDLARQGVVISREIDRELEGAVEAAQAIARFADDILQSIEGQTAGIEEINARAAHITGVTEKNASGAADSLLAAKELEAQVAKLSTMVNRFTF</sequence>
<dbReference type="GO" id="GO:0005886">
    <property type="term" value="C:plasma membrane"/>
    <property type="evidence" value="ECO:0007669"/>
    <property type="project" value="TreeGrafter"/>
</dbReference>
<dbReference type="SUPFAM" id="SSF58104">
    <property type="entry name" value="Methyl-accepting chemotaxis protein (MCP) signaling domain"/>
    <property type="match status" value="2"/>
</dbReference>
<dbReference type="Gene3D" id="1.20.120.1530">
    <property type="match status" value="1"/>
</dbReference>
<keyword evidence="3" id="KW-0807">Transducer</keyword>
<dbReference type="RefSeq" id="WP_185243586.1">
    <property type="nucleotide sequence ID" value="NZ_AP023213.1"/>
</dbReference>
<reference evidence="7 8" key="1">
    <citation type="submission" date="2020-06" db="EMBL/GenBank/DDBJ databases">
        <title>Interaction of electrochemicaly active bacteria, Geobacter bremensis R4 on different carbon anode.</title>
        <authorList>
            <person name="Meng L."/>
            <person name="Yoshida N."/>
        </authorList>
    </citation>
    <scope>NUCLEOTIDE SEQUENCE [LARGE SCALE GENOMIC DNA]</scope>
    <source>
        <strain evidence="7 8">R4</strain>
    </source>
</reference>
<dbReference type="PANTHER" id="PTHR43531:SF11">
    <property type="entry name" value="METHYL-ACCEPTING CHEMOTAXIS PROTEIN 3"/>
    <property type="match status" value="1"/>
</dbReference>
<evidence type="ECO:0000256" key="4">
    <source>
        <dbReference type="SAM" id="MobiDB-lite"/>
    </source>
</evidence>
<evidence type="ECO:0000256" key="2">
    <source>
        <dbReference type="ARBA" id="ARBA00029447"/>
    </source>
</evidence>
<evidence type="ECO:0000259" key="6">
    <source>
        <dbReference type="PROSITE" id="PS50885"/>
    </source>
</evidence>
<dbReference type="GO" id="GO:0007165">
    <property type="term" value="P:signal transduction"/>
    <property type="evidence" value="ECO:0007669"/>
    <property type="project" value="UniProtKB-KW"/>
</dbReference>
<feature type="domain" description="Methyl-accepting transducer" evidence="5">
    <location>
        <begin position="194"/>
        <end position="494"/>
    </location>
</feature>
<organism evidence="7 8">
    <name type="scientific">Citrifermentans bremense</name>
    <dbReference type="NCBI Taxonomy" id="60035"/>
    <lineage>
        <taxon>Bacteria</taxon>
        <taxon>Pseudomonadati</taxon>
        <taxon>Thermodesulfobacteriota</taxon>
        <taxon>Desulfuromonadia</taxon>
        <taxon>Geobacterales</taxon>
        <taxon>Geobacteraceae</taxon>
        <taxon>Citrifermentans</taxon>
    </lineage>
</organism>
<feature type="domain" description="HAMP" evidence="6">
    <location>
        <begin position="137"/>
        <end position="189"/>
    </location>
</feature>
<evidence type="ECO:0000313" key="7">
    <source>
        <dbReference type="EMBL" id="BCG49022.1"/>
    </source>
</evidence>
<comment type="similarity">
    <text evidence="2">Belongs to the methyl-accepting chemotaxis (MCP) protein family.</text>
</comment>
<dbReference type="AlphaFoldDB" id="A0A6S6M3X0"/>
<dbReference type="Pfam" id="PF18947">
    <property type="entry name" value="HAMP_2"/>
    <property type="match status" value="2"/>
</dbReference>
<evidence type="ECO:0000256" key="1">
    <source>
        <dbReference type="ARBA" id="ARBA00022500"/>
    </source>
</evidence>
<dbReference type="Proteomes" id="UP000515472">
    <property type="component" value="Chromosome"/>
</dbReference>
<dbReference type="Gene3D" id="6.10.250.3200">
    <property type="match status" value="1"/>
</dbReference>
<dbReference type="GO" id="GO:0006935">
    <property type="term" value="P:chemotaxis"/>
    <property type="evidence" value="ECO:0007669"/>
    <property type="project" value="UniProtKB-KW"/>
</dbReference>
<evidence type="ECO:0000256" key="3">
    <source>
        <dbReference type="PROSITE-ProRule" id="PRU00284"/>
    </source>
</evidence>
<name>A0A6S6M3X0_9BACT</name>
<dbReference type="InterPro" id="IPR004090">
    <property type="entry name" value="Chemotax_Me-accpt_rcpt"/>
</dbReference>
<dbReference type="SMART" id="SM00283">
    <property type="entry name" value="MA"/>
    <property type="match status" value="1"/>
</dbReference>
<dbReference type="Gene3D" id="1.10.287.950">
    <property type="entry name" value="Methyl-accepting chemotaxis protein"/>
    <property type="match status" value="1"/>
</dbReference>
<dbReference type="KEGG" id="gbn:GEOBRER4_37720"/>
<gene>
    <name evidence="7" type="ORF">GEOBRER4_n3918</name>
</gene>
<accession>A0A6S6M3X0</accession>
<dbReference type="PROSITE" id="PS50885">
    <property type="entry name" value="HAMP"/>
    <property type="match status" value="1"/>
</dbReference>
<proteinExistence type="inferred from homology"/>
<dbReference type="PROSITE" id="PS50111">
    <property type="entry name" value="CHEMOTAXIS_TRANSDUC_2"/>
    <property type="match status" value="1"/>
</dbReference>
<dbReference type="Pfam" id="PF00015">
    <property type="entry name" value="MCPsignal"/>
    <property type="match status" value="2"/>
</dbReference>
<evidence type="ECO:0000259" key="5">
    <source>
        <dbReference type="PROSITE" id="PS50111"/>
    </source>
</evidence>
<dbReference type="InterPro" id="IPR003660">
    <property type="entry name" value="HAMP_dom"/>
</dbReference>
<protein>
    <submittedName>
        <fullName evidence="7">Methyl-accepting chemotaxis sensor/transducer protein</fullName>
    </submittedName>
</protein>
<feature type="region of interest" description="Disordered" evidence="4">
    <location>
        <begin position="234"/>
        <end position="254"/>
    </location>
</feature>
<dbReference type="EMBL" id="AP023213">
    <property type="protein sequence ID" value="BCG49022.1"/>
    <property type="molecule type" value="Genomic_DNA"/>
</dbReference>
<evidence type="ECO:0000313" key="8">
    <source>
        <dbReference type="Proteomes" id="UP000515472"/>
    </source>
</evidence>
<dbReference type="GO" id="GO:0004888">
    <property type="term" value="F:transmembrane signaling receptor activity"/>
    <property type="evidence" value="ECO:0007669"/>
    <property type="project" value="InterPro"/>
</dbReference>
<keyword evidence="8" id="KW-1185">Reference proteome</keyword>
<keyword evidence="1" id="KW-0145">Chemotaxis</keyword>
<dbReference type="PRINTS" id="PR00260">
    <property type="entry name" value="CHEMTRNSDUCR"/>
</dbReference>
<dbReference type="PANTHER" id="PTHR43531">
    <property type="entry name" value="PROTEIN ICFG"/>
    <property type="match status" value="1"/>
</dbReference>
<dbReference type="SMART" id="SM00304">
    <property type="entry name" value="HAMP"/>
    <property type="match status" value="2"/>
</dbReference>
<dbReference type="InterPro" id="IPR004089">
    <property type="entry name" value="MCPsignal_dom"/>
</dbReference>